<comment type="caution">
    <text evidence="1">The sequence shown here is derived from an EMBL/GenBank/DDBJ whole genome shotgun (WGS) entry which is preliminary data.</text>
</comment>
<accession>A0A150XDX1</accession>
<sequence length="234" mass="26594">MGDTQNPTLHGYVSRLHYALRGFQELSFDVIAEVKTTELTLNEIYVAKLPTDYVKLVRVFAKVGDRISEMSEDGSITFHHEGTKTPNEAFYQRRSLFTLGNSTTTRNPLNGLEISSKGKGHNNKGYFRENKGTFPRELQFDSGVTSRKIFVEYLATPETPGSETALTPLAANCLNEYIHYRDSRHKNGESSYETQSLKQSFERERSKLFARESNLTLTGIIDAYKQAYGENQLR</sequence>
<dbReference type="Proteomes" id="UP000075606">
    <property type="component" value="Unassembled WGS sequence"/>
</dbReference>
<protein>
    <submittedName>
        <fullName evidence="1">Uncharacterized protein</fullName>
    </submittedName>
</protein>
<keyword evidence="2" id="KW-1185">Reference proteome</keyword>
<proteinExistence type="predicted"/>
<dbReference type="STRING" id="333140.AWW68_18805"/>
<organism evidence="1 2">
    <name type="scientific">Roseivirga spongicola</name>
    <dbReference type="NCBI Taxonomy" id="333140"/>
    <lineage>
        <taxon>Bacteria</taxon>
        <taxon>Pseudomonadati</taxon>
        <taxon>Bacteroidota</taxon>
        <taxon>Cytophagia</taxon>
        <taxon>Cytophagales</taxon>
        <taxon>Roseivirgaceae</taxon>
        <taxon>Roseivirga</taxon>
    </lineage>
</organism>
<evidence type="ECO:0000313" key="2">
    <source>
        <dbReference type="Proteomes" id="UP000075606"/>
    </source>
</evidence>
<dbReference type="AlphaFoldDB" id="A0A150XDX1"/>
<name>A0A150XDX1_9BACT</name>
<gene>
    <name evidence="1" type="ORF">AWW68_18805</name>
</gene>
<evidence type="ECO:0000313" key="1">
    <source>
        <dbReference type="EMBL" id="KYG76908.1"/>
    </source>
</evidence>
<dbReference type="EMBL" id="LRPC01000002">
    <property type="protein sequence ID" value="KYG76908.1"/>
    <property type="molecule type" value="Genomic_DNA"/>
</dbReference>
<reference evidence="1 2" key="1">
    <citation type="submission" date="2016-01" db="EMBL/GenBank/DDBJ databases">
        <title>Genome sequencing of Roseivirga spongicola UST030701-084.</title>
        <authorList>
            <person name="Selvaratnam C."/>
            <person name="Thevarajoo S."/>
            <person name="Goh K.M."/>
            <person name="Ee R."/>
            <person name="Chan K.-G."/>
            <person name="Chong C.S."/>
        </authorList>
    </citation>
    <scope>NUCLEOTIDE SEQUENCE [LARGE SCALE GENOMIC DNA]</scope>
    <source>
        <strain evidence="1 2">UST030701-084</strain>
    </source>
</reference>